<proteinExistence type="predicted"/>
<feature type="compositionally biased region" description="Low complexity" evidence="1">
    <location>
        <begin position="80"/>
        <end position="91"/>
    </location>
</feature>
<dbReference type="PROSITE" id="PS51257">
    <property type="entry name" value="PROKAR_LIPOPROTEIN"/>
    <property type="match status" value="1"/>
</dbReference>
<feature type="region of interest" description="Disordered" evidence="1">
    <location>
        <begin position="25"/>
        <end position="100"/>
    </location>
</feature>
<dbReference type="Gene3D" id="2.130.10.10">
    <property type="entry name" value="YVTN repeat-like/Quinoprotein amine dehydrogenase"/>
    <property type="match status" value="1"/>
</dbReference>
<dbReference type="PANTHER" id="PTHR34512">
    <property type="entry name" value="CELL SURFACE PROTEIN"/>
    <property type="match status" value="1"/>
</dbReference>
<sequence length="417" mass="42342">MPSIDRRTFLGTLASGAVAGLGGCSSSCPDGEPPEPSTTFGTGEAGRGFDTLPGGAWPAPRFDPANTGYAPSRRPPTDSPTLRWRTTLPTPDVDDAGTDVSAPTVAEGRVFLTTGAGAFALSLRDGTEQWRNADLSPTTAGADARAGAELAPPVLDDGTAYLSTTNGVAALRADDGVVRWRTADIDPTGPPTVADGAVFVPAGGELVALDAADGSERWVAATNGGPLPAVADGTVVVAGEELQGVDAATGEKRWSSDVRPESDPVVADGTVYLGAYEGVVGVGLDDGTERFAVDRGGGRTYSTPVVTPETVYAVERPREAGDATFALDRTGDGAPEPRWCSYVGEGAVTAAAGDHAFALRSGAGEGSRSARLLAFTARFGEATWGFRSTERVVSPAVLDGGVVTATRLGTVVAFGGA</sequence>
<evidence type="ECO:0000313" key="3">
    <source>
        <dbReference type="EMBL" id="MFC7255070.1"/>
    </source>
</evidence>
<dbReference type="SUPFAM" id="SSF50998">
    <property type="entry name" value="Quinoprotein alcohol dehydrogenase-like"/>
    <property type="match status" value="1"/>
</dbReference>
<reference evidence="3 4" key="1">
    <citation type="journal article" date="2019" name="Int. J. Syst. Evol. Microbiol.">
        <title>The Global Catalogue of Microorganisms (GCM) 10K type strain sequencing project: providing services to taxonomists for standard genome sequencing and annotation.</title>
        <authorList>
            <consortium name="The Broad Institute Genomics Platform"/>
            <consortium name="The Broad Institute Genome Sequencing Center for Infectious Disease"/>
            <person name="Wu L."/>
            <person name="Ma J."/>
        </authorList>
    </citation>
    <scope>NUCLEOTIDE SEQUENCE [LARGE SCALE GENOMIC DNA]</scope>
    <source>
        <strain evidence="3 4">GX21</strain>
    </source>
</reference>
<dbReference type="InterPro" id="IPR015943">
    <property type="entry name" value="WD40/YVTN_repeat-like_dom_sf"/>
</dbReference>
<gene>
    <name evidence="3" type="ORF">ACFQKE_07150</name>
</gene>
<keyword evidence="4" id="KW-1185">Reference proteome</keyword>
<dbReference type="Pfam" id="PF13360">
    <property type="entry name" value="PQQ_2"/>
    <property type="match status" value="1"/>
</dbReference>
<dbReference type="InterPro" id="IPR018391">
    <property type="entry name" value="PQQ_b-propeller_rpt"/>
</dbReference>
<dbReference type="SMART" id="SM00564">
    <property type="entry name" value="PQQ"/>
    <property type="match status" value="6"/>
</dbReference>
<organism evidence="3 4">
    <name type="scientific">Haloplanus litoreus</name>
    <dbReference type="NCBI Taxonomy" id="767515"/>
    <lineage>
        <taxon>Archaea</taxon>
        <taxon>Methanobacteriati</taxon>
        <taxon>Methanobacteriota</taxon>
        <taxon>Stenosarchaea group</taxon>
        <taxon>Halobacteria</taxon>
        <taxon>Halobacteriales</taxon>
        <taxon>Haloferacaceae</taxon>
        <taxon>Haloplanus</taxon>
    </lineage>
</organism>
<dbReference type="EMBL" id="JBHTAT010000001">
    <property type="protein sequence ID" value="MFC7255070.1"/>
    <property type="molecule type" value="Genomic_DNA"/>
</dbReference>
<name>A0ABD5ZWL6_9EURY</name>
<accession>A0ABD5ZWL6</accession>
<evidence type="ECO:0000256" key="1">
    <source>
        <dbReference type="SAM" id="MobiDB-lite"/>
    </source>
</evidence>
<feature type="domain" description="Pyrrolo-quinoline quinone repeat" evidence="2">
    <location>
        <begin position="120"/>
        <end position="238"/>
    </location>
</feature>
<dbReference type="GeneID" id="96953413"/>
<comment type="caution">
    <text evidence="3">The sequence shown here is derived from an EMBL/GenBank/DDBJ whole genome shotgun (WGS) entry which is preliminary data.</text>
</comment>
<dbReference type="Proteomes" id="UP001596434">
    <property type="component" value="Unassembled WGS sequence"/>
</dbReference>
<dbReference type="RefSeq" id="WP_379703278.1">
    <property type="nucleotide sequence ID" value="NZ_JBHTAT010000001.1"/>
</dbReference>
<dbReference type="PANTHER" id="PTHR34512:SF30">
    <property type="entry name" value="OUTER MEMBRANE PROTEIN ASSEMBLY FACTOR BAMB"/>
    <property type="match status" value="1"/>
</dbReference>
<dbReference type="Gene3D" id="2.40.128.630">
    <property type="match status" value="1"/>
</dbReference>
<protein>
    <submittedName>
        <fullName evidence="3">PQQ-binding-like beta-propeller repeat protein</fullName>
    </submittedName>
</protein>
<evidence type="ECO:0000259" key="2">
    <source>
        <dbReference type="Pfam" id="PF13360"/>
    </source>
</evidence>
<dbReference type="InterPro" id="IPR002372">
    <property type="entry name" value="PQQ_rpt_dom"/>
</dbReference>
<evidence type="ECO:0000313" key="4">
    <source>
        <dbReference type="Proteomes" id="UP001596434"/>
    </source>
</evidence>
<dbReference type="AlphaFoldDB" id="A0ABD5ZWL6"/>
<dbReference type="InterPro" id="IPR011047">
    <property type="entry name" value="Quinoprotein_ADH-like_sf"/>
</dbReference>